<organism evidence="7 8">
    <name type="scientific">Gymnopilus dilepis</name>
    <dbReference type="NCBI Taxonomy" id="231916"/>
    <lineage>
        <taxon>Eukaryota</taxon>
        <taxon>Fungi</taxon>
        <taxon>Dikarya</taxon>
        <taxon>Basidiomycota</taxon>
        <taxon>Agaricomycotina</taxon>
        <taxon>Agaricomycetes</taxon>
        <taxon>Agaricomycetidae</taxon>
        <taxon>Agaricales</taxon>
        <taxon>Agaricineae</taxon>
        <taxon>Hymenogastraceae</taxon>
        <taxon>Gymnopilus</taxon>
    </lineage>
</organism>
<accession>A0A409YSY5</accession>
<keyword evidence="3" id="KW-0677">Repeat</keyword>
<dbReference type="Gene3D" id="2.130.10.10">
    <property type="entry name" value="YVTN repeat-like/Quinoprotein amine dehydrogenase"/>
    <property type="match status" value="1"/>
</dbReference>
<dbReference type="InterPro" id="IPR001680">
    <property type="entry name" value="WD40_rpt"/>
</dbReference>
<dbReference type="InterPro" id="IPR015943">
    <property type="entry name" value="WD40/YVTN_repeat-like_dom_sf"/>
</dbReference>
<evidence type="ECO:0000313" key="8">
    <source>
        <dbReference type="Proteomes" id="UP000284706"/>
    </source>
</evidence>
<feature type="repeat" description="WD" evidence="5">
    <location>
        <begin position="235"/>
        <end position="269"/>
    </location>
</feature>
<feature type="compositionally biased region" description="Low complexity" evidence="6">
    <location>
        <begin position="761"/>
        <end position="779"/>
    </location>
</feature>
<dbReference type="OrthoDB" id="1367865at2759"/>
<evidence type="ECO:0000256" key="3">
    <source>
        <dbReference type="ARBA" id="ARBA00022737"/>
    </source>
</evidence>
<keyword evidence="4" id="KW-0539">Nucleus</keyword>
<evidence type="ECO:0000256" key="2">
    <source>
        <dbReference type="ARBA" id="ARBA00022574"/>
    </source>
</evidence>
<feature type="repeat" description="WD" evidence="5">
    <location>
        <begin position="521"/>
        <end position="562"/>
    </location>
</feature>
<dbReference type="Pfam" id="PF08513">
    <property type="entry name" value="LisH"/>
    <property type="match status" value="1"/>
</dbReference>
<proteinExistence type="predicted"/>
<gene>
    <name evidence="7" type="ORF">CVT26_005367</name>
</gene>
<sequence length="779" mass="86276">MIPAPIIITADEINCLIYSYFQDSGFNHSAFALRNEGRLQNSPFFQKHIPRGELVDLLSKALLYLEVESHWRNDGLTTNCKSGFSLLEPHVCSLESPRERTTPVEDIHMELGDSASISAHGALSPTAALPPYTSSQPTRSDFQTPDLSAASQLAPASDPAIKRKTSPVPIDGHVEKRARTTPTDMEIDTNSDLTSTKWQEEENWLFPAARAIQRLENRPQGPGDSTTDPRVVLLLGHHQSEVFVCAFNPKMHNLLASGSKDSTVYLWDLPDPPPPHSKDFAEQPGEPIALESVTKAGQADPTCLVWNKEGTLLAIGSYDSVLRVCTNTGSIYFSHPQHQGPIFSARFSKNDAWLLTGSLDGTTCLWDVKEKRLHRQYRCHKDCCLDTEWINEETFASAGADANIFIMRIDEDEPIKTLNGHKDEVNQIKVNPSGTKLASCSDDGTAIIWKVDNISQATDMIPGLSSSADQYVALKGHTHSVSTVGWCVDHPAGTNELIATSSFDMTARLWDSVTGECLHIFKDHKGPLYTLTFSPDGKFLATGSGDGWLHIYHTRSYNRVWSWFANSEKPGVYEIDWQEDEGINRLAMALECRQVAVLDYIIETSFLKSLPNLWRTKFGSKMLMLSTLHTLLSQVLSPPHLHTAALLTPTGELVSFACDPGRPKDEVRIIVGLCGEVWQETRQQGHGMVDSEVRLGRIIVLPVVNFEDGTDQVFSEEHDPLLLLALNATDSIEWEDLQTKGKALATHLAKPLSKFRDVMTSPKRSPSRTAAASPAPRRP</sequence>
<dbReference type="AlphaFoldDB" id="A0A409YSY5"/>
<name>A0A409YSY5_9AGAR</name>
<feature type="repeat" description="WD" evidence="5">
    <location>
        <begin position="474"/>
        <end position="520"/>
    </location>
</feature>
<dbReference type="GO" id="GO:0000118">
    <property type="term" value="C:histone deacetylase complex"/>
    <property type="evidence" value="ECO:0007669"/>
    <property type="project" value="TreeGrafter"/>
</dbReference>
<dbReference type="FunCoup" id="A0A409YSY5">
    <property type="interactions" value="159"/>
</dbReference>
<dbReference type="PROSITE" id="PS00678">
    <property type="entry name" value="WD_REPEATS_1"/>
    <property type="match status" value="2"/>
</dbReference>
<feature type="repeat" description="WD" evidence="5">
    <location>
        <begin position="418"/>
        <end position="459"/>
    </location>
</feature>
<dbReference type="InterPro" id="IPR036322">
    <property type="entry name" value="WD40_repeat_dom_sf"/>
</dbReference>
<dbReference type="Gene3D" id="1.20.960.30">
    <property type="match status" value="1"/>
</dbReference>
<dbReference type="PROSITE" id="PS50896">
    <property type="entry name" value="LISH"/>
    <property type="match status" value="1"/>
</dbReference>
<keyword evidence="2 5" id="KW-0853">WD repeat</keyword>
<dbReference type="PRINTS" id="PR00320">
    <property type="entry name" value="GPROTEINBRPT"/>
</dbReference>
<evidence type="ECO:0000313" key="7">
    <source>
        <dbReference type="EMBL" id="PPR06145.1"/>
    </source>
</evidence>
<dbReference type="PANTHER" id="PTHR22846:SF2">
    <property type="entry name" value="F-BOX-LIKE_WD REPEAT-CONTAINING PROTEIN EBI"/>
    <property type="match status" value="1"/>
</dbReference>
<feature type="region of interest" description="Disordered" evidence="6">
    <location>
        <begin position="124"/>
        <end position="168"/>
    </location>
</feature>
<dbReference type="InterPro" id="IPR020472">
    <property type="entry name" value="WD40_PAC1"/>
</dbReference>
<dbReference type="PROSITE" id="PS50294">
    <property type="entry name" value="WD_REPEATS_REGION"/>
    <property type="match status" value="4"/>
</dbReference>
<dbReference type="InterPro" id="IPR045183">
    <property type="entry name" value="Ebi-like"/>
</dbReference>
<dbReference type="InterPro" id="IPR019775">
    <property type="entry name" value="WD40_repeat_CS"/>
</dbReference>
<dbReference type="SMART" id="SM00320">
    <property type="entry name" value="WD40"/>
    <property type="match status" value="7"/>
</dbReference>
<dbReference type="Gene3D" id="3.30.450.30">
    <property type="entry name" value="Dynein light chain 2a, cytoplasmic"/>
    <property type="match status" value="1"/>
</dbReference>
<dbReference type="SUPFAM" id="SSF50978">
    <property type="entry name" value="WD40 repeat-like"/>
    <property type="match status" value="1"/>
</dbReference>
<dbReference type="InParanoid" id="A0A409YSY5"/>
<dbReference type="PANTHER" id="PTHR22846">
    <property type="entry name" value="WD40 REPEAT PROTEIN"/>
    <property type="match status" value="1"/>
</dbReference>
<dbReference type="GO" id="GO:0006357">
    <property type="term" value="P:regulation of transcription by RNA polymerase II"/>
    <property type="evidence" value="ECO:0007669"/>
    <property type="project" value="TreeGrafter"/>
</dbReference>
<reference evidence="7 8" key="1">
    <citation type="journal article" date="2018" name="Evol. Lett.">
        <title>Horizontal gene cluster transfer increased hallucinogenic mushroom diversity.</title>
        <authorList>
            <person name="Reynolds H.T."/>
            <person name="Vijayakumar V."/>
            <person name="Gluck-Thaler E."/>
            <person name="Korotkin H.B."/>
            <person name="Matheny P.B."/>
            <person name="Slot J.C."/>
        </authorList>
    </citation>
    <scope>NUCLEOTIDE SEQUENCE [LARGE SCALE GENOMIC DNA]</scope>
    <source>
        <strain evidence="7 8">SRW20</strain>
    </source>
</reference>
<dbReference type="GO" id="GO:0003714">
    <property type="term" value="F:transcription corepressor activity"/>
    <property type="evidence" value="ECO:0007669"/>
    <property type="project" value="InterPro"/>
</dbReference>
<keyword evidence="8" id="KW-1185">Reference proteome</keyword>
<comment type="subcellular location">
    <subcellularLocation>
        <location evidence="1">Nucleus</location>
    </subcellularLocation>
</comment>
<evidence type="ECO:0000256" key="5">
    <source>
        <dbReference type="PROSITE-ProRule" id="PRU00221"/>
    </source>
</evidence>
<dbReference type="CDD" id="cd00200">
    <property type="entry name" value="WD40"/>
    <property type="match status" value="1"/>
</dbReference>
<evidence type="ECO:0008006" key="9">
    <source>
        <dbReference type="Google" id="ProtNLM"/>
    </source>
</evidence>
<evidence type="ECO:0000256" key="1">
    <source>
        <dbReference type="ARBA" id="ARBA00004123"/>
    </source>
</evidence>
<protein>
    <recommendedName>
        <fullName evidence="9">LisH domain-containing protein</fullName>
    </recommendedName>
</protein>
<evidence type="ECO:0000256" key="6">
    <source>
        <dbReference type="SAM" id="MobiDB-lite"/>
    </source>
</evidence>
<evidence type="ECO:0000256" key="4">
    <source>
        <dbReference type="ARBA" id="ARBA00023242"/>
    </source>
</evidence>
<dbReference type="EMBL" id="NHYE01000373">
    <property type="protein sequence ID" value="PPR06145.1"/>
    <property type="molecule type" value="Genomic_DNA"/>
</dbReference>
<feature type="compositionally biased region" description="Polar residues" evidence="6">
    <location>
        <begin position="132"/>
        <end position="151"/>
    </location>
</feature>
<dbReference type="STRING" id="231916.A0A409YSY5"/>
<dbReference type="Pfam" id="PF00400">
    <property type="entry name" value="WD40"/>
    <property type="match status" value="5"/>
</dbReference>
<dbReference type="InterPro" id="IPR006594">
    <property type="entry name" value="LisH"/>
</dbReference>
<feature type="repeat" description="WD" evidence="5">
    <location>
        <begin position="335"/>
        <end position="376"/>
    </location>
</feature>
<dbReference type="PROSITE" id="PS50082">
    <property type="entry name" value="WD_REPEATS_2"/>
    <property type="match status" value="5"/>
</dbReference>
<comment type="caution">
    <text evidence="7">The sequence shown here is derived from an EMBL/GenBank/DDBJ whole genome shotgun (WGS) entry which is preliminary data.</text>
</comment>
<dbReference type="Proteomes" id="UP000284706">
    <property type="component" value="Unassembled WGS sequence"/>
</dbReference>
<feature type="region of interest" description="Disordered" evidence="6">
    <location>
        <begin position="755"/>
        <end position="779"/>
    </location>
</feature>